<dbReference type="PROSITE" id="PS51332">
    <property type="entry name" value="B12_BINDING"/>
    <property type="match status" value="1"/>
</dbReference>
<reference evidence="4" key="1">
    <citation type="submission" date="2016-06" db="EMBL/GenBank/DDBJ databases">
        <authorList>
            <person name="Varghese N."/>
            <person name="Submissions Spin"/>
        </authorList>
    </citation>
    <scope>NUCLEOTIDE SEQUENCE [LARGE SCALE GENOMIC DNA]</scope>
    <source>
        <strain evidence="4">DSM 43168</strain>
    </source>
</reference>
<dbReference type="GO" id="GO:0050097">
    <property type="term" value="F:methylaspartate mutase activity"/>
    <property type="evidence" value="ECO:0007669"/>
    <property type="project" value="UniProtKB-EC"/>
</dbReference>
<evidence type="ECO:0000313" key="4">
    <source>
        <dbReference type="Proteomes" id="UP000183585"/>
    </source>
</evidence>
<evidence type="ECO:0000313" key="3">
    <source>
        <dbReference type="EMBL" id="SCF47987.1"/>
    </source>
</evidence>
<proteinExistence type="predicted"/>
<feature type="region of interest" description="Disordered" evidence="1">
    <location>
        <begin position="138"/>
        <end position="189"/>
    </location>
</feature>
<accession>A0A1C5ARX1</accession>
<dbReference type="Proteomes" id="UP000183585">
    <property type="component" value="Unassembled WGS sequence"/>
</dbReference>
<gene>
    <name evidence="3" type="ORF">GA0070563_117110</name>
</gene>
<dbReference type="GO" id="GO:0046872">
    <property type="term" value="F:metal ion binding"/>
    <property type="evidence" value="ECO:0007669"/>
    <property type="project" value="InterPro"/>
</dbReference>
<organism evidence="3 4">
    <name type="scientific">Micromonospora carbonacea</name>
    <dbReference type="NCBI Taxonomy" id="47853"/>
    <lineage>
        <taxon>Bacteria</taxon>
        <taxon>Bacillati</taxon>
        <taxon>Actinomycetota</taxon>
        <taxon>Actinomycetes</taxon>
        <taxon>Micromonosporales</taxon>
        <taxon>Micromonosporaceae</taxon>
        <taxon>Micromonospora</taxon>
    </lineage>
</organism>
<name>A0A1C5ARX1_9ACTN</name>
<protein>
    <submittedName>
        <fullName evidence="3">Glutamate mutase subunit S</fullName>
        <ecNumber evidence="3">5.4.99.1</ecNumber>
    </submittedName>
</protein>
<sequence>MDTTRHLVILGVAGSDAHAVANHLIAMHLREHGYDVVNLGVCTPLTEFADAVDAHPEAEAVIIGSLNGHAYADLRDLPQLRAAGRLGRPVILGGNLSVGSHKADDVHDRLRALGVDHILENPYELPLVLDLLRAATPGATRRAKKRNARTRTGTRAAHLQGTGTRAAHQGTGTRAAGQRGSRTAVGSRG</sequence>
<dbReference type="GO" id="GO:0031419">
    <property type="term" value="F:cobalamin binding"/>
    <property type="evidence" value="ECO:0007669"/>
    <property type="project" value="InterPro"/>
</dbReference>
<dbReference type="RefSeq" id="WP_074478490.1">
    <property type="nucleotide sequence ID" value="NZ_FMCT01000017.1"/>
</dbReference>
<evidence type="ECO:0000256" key="1">
    <source>
        <dbReference type="SAM" id="MobiDB-lite"/>
    </source>
</evidence>
<dbReference type="EMBL" id="FMCT01000017">
    <property type="protein sequence ID" value="SCF47987.1"/>
    <property type="molecule type" value="Genomic_DNA"/>
</dbReference>
<evidence type="ECO:0000259" key="2">
    <source>
        <dbReference type="PROSITE" id="PS51332"/>
    </source>
</evidence>
<dbReference type="SUPFAM" id="SSF52242">
    <property type="entry name" value="Cobalamin (vitamin B12)-binding domain"/>
    <property type="match status" value="1"/>
</dbReference>
<dbReference type="EC" id="5.4.99.1" evidence="3"/>
<dbReference type="InterPro" id="IPR006158">
    <property type="entry name" value="Cobalamin-bd"/>
</dbReference>
<dbReference type="AlphaFoldDB" id="A0A1C5ARX1"/>
<keyword evidence="4" id="KW-1185">Reference proteome</keyword>
<dbReference type="InterPro" id="IPR036724">
    <property type="entry name" value="Cobalamin-bd_sf"/>
</dbReference>
<dbReference type="Gene3D" id="3.40.50.280">
    <property type="entry name" value="Cobalamin-binding domain"/>
    <property type="match status" value="1"/>
</dbReference>
<dbReference type="Pfam" id="PF02310">
    <property type="entry name" value="B12-binding"/>
    <property type="match status" value="1"/>
</dbReference>
<keyword evidence="3" id="KW-0413">Isomerase</keyword>
<feature type="domain" description="B12-binding" evidence="2">
    <location>
        <begin position="5"/>
        <end position="139"/>
    </location>
</feature>